<organism evidence="2 3">
    <name type="scientific">Phytophthora sojae (strain P6497)</name>
    <name type="common">Soybean stem and root rot agent</name>
    <name type="synonym">Phytophthora megasperma f. sp. glycines</name>
    <dbReference type="NCBI Taxonomy" id="1094619"/>
    <lineage>
        <taxon>Eukaryota</taxon>
        <taxon>Sar</taxon>
        <taxon>Stramenopiles</taxon>
        <taxon>Oomycota</taxon>
        <taxon>Peronosporomycetes</taxon>
        <taxon>Peronosporales</taxon>
        <taxon>Peronosporaceae</taxon>
        <taxon>Phytophthora</taxon>
    </lineage>
</organism>
<evidence type="ECO:0000313" key="2">
    <source>
        <dbReference type="EMBL" id="EGZ29237.1"/>
    </source>
</evidence>
<feature type="region of interest" description="Disordered" evidence="1">
    <location>
        <begin position="340"/>
        <end position="399"/>
    </location>
</feature>
<name>G4YKT3_PHYSP</name>
<dbReference type="Proteomes" id="UP000002640">
    <property type="component" value="Unassembled WGS sequence"/>
</dbReference>
<dbReference type="RefSeq" id="XP_009516512.1">
    <property type="nucleotide sequence ID" value="XM_009518217.1"/>
</dbReference>
<sequence length="399" mass="43533">MEQFAHLPPNQQDALKKLMSLLGPEGVTQLAQQGPDAVNARLDAFSSYENALLEHLQQRMATAAAPQAPPSSSDAGIRPKPLMLSVKTSKARRILLIPLHPNGARAGSSGDSGFHRESQKKVRVKKEQGDQASSESGSTTTLLNETRSTDRQSARRTSVGGTEVDPDMDPEEKPQPPPQVPSGTPVDRDESQDPLTKQTKAGQDRYAFADPPVKQEPYIFHPDNTQTKKTATRRKMKAPELEDEDPETSAQDGSEASWIHHHEKQLRSFLTIGALILPAAVKRPGILPEMERLMQLLRDADLVAGAFDASVMYEIDPIQLRATTKMLFNRLKVLVGEIQPKPDPAIPDPRSLQEGSTGCRTSSPYVSAAELGSDTSSEPRHVTWTIGSLDATRPSPDPT</sequence>
<feature type="region of interest" description="Disordered" evidence="1">
    <location>
        <begin position="98"/>
        <end position="255"/>
    </location>
</feature>
<feature type="region of interest" description="Disordered" evidence="1">
    <location>
        <begin position="60"/>
        <end position="80"/>
    </location>
</feature>
<feature type="compositionally biased region" description="Low complexity" evidence="1">
    <location>
        <begin position="61"/>
        <end position="75"/>
    </location>
</feature>
<keyword evidence="3" id="KW-1185">Reference proteome</keyword>
<dbReference type="KEGG" id="psoj:PHYSODRAFT_322777"/>
<dbReference type="EMBL" id="JH159151">
    <property type="protein sequence ID" value="EGZ29237.1"/>
    <property type="molecule type" value="Genomic_DNA"/>
</dbReference>
<feature type="compositionally biased region" description="Polar residues" evidence="1">
    <location>
        <begin position="130"/>
        <end position="146"/>
    </location>
</feature>
<gene>
    <name evidence="2" type="ORF">PHYSODRAFT_322777</name>
</gene>
<dbReference type="AlphaFoldDB" id="G4YKT3"/>
<dbReference type="GeneID" id="20644850"/>
<evidence type="ECO:0000313" key="3">
    <source>
        <dbReference type="Proteomes" id="UP000002640"/>
    </source>
</evidence>
<evidence type="ECO:0000256" key="1">
    <source>
        <dbReference type="SAM" id="MobiDB-lite"/>
    </source>
</evidence>
<proteinExistence type="predicted"/>
<feature type="compositionally biased region" description="Basic and acidic residues" evidence="1">
    <location>
        <begin position="113"/>
        <end position="129"/>
    </location>
</feature>
<accession>G4YKT3</accession>
<reference evidence="2 3" key="1">
    <citation type="journal article" date="2006" name="Science">
        <title>Phytophthora genome sequences uncover evolutionary origins and mechanisms of pathogenesis.</title>
        <authorList>
            <person name="Tyler B.M."/>
            <person name="Tripathy S."/>
            <person name="Zhang X."/>
            <person name="Dehal P."/>
            <person name="Jiang R.H."/>
            <person name="Aerts A."/>
            <person name="Arredondo F.D."/>
            <person name="Baxter L."/>
            <person name="Bensasson D."/>
            <person name="Beynon J.L."/>
            <person name="Chapman J."/>
            <person name="Damasceno C.M."/>
            <person name="Dorrance A.E."/>
            <person name="Dou D."/>
            <person name="Dickerman A.W."/>
            <person name="Dubchak I.L."/>
            <person name="Garbelotto M."/>
            <person name="Gijzen M."/>
            <person name="Gordon S.G."/>
            <person name="Govers F."/>
            <person name="Grunwald N.J."/>
            <person name="Huang W."/>
            <person name="Ivors K.L."/>
            <person name="Jones R.W."/>
            <person name="Kamoun S."/>
            <person name="Krampis K."/>
            <person name="Lamour K.H."/>
            <person name="Lee M.K."/>
            <person name="McDonald W.H."/>
            <person name="Medina M."/>
            <person name="Meijer H.J."/>
            <person name="Nordberg E.K."/>
            <person name="Maclean D.J."/>
            <person name="Ospina-Giraldo M.D."/>
            <person name="Morris P.F."/>
            <person name="Phuntumart V."/>
            <person name="Putnam N.H."/>
            <person name="Rash S."/>
            <person name="Rose J.K."/>
            <person name="Sakihama Y."/>
            <person name="Salamov A.A."/>
            <person name="Savidor A."/>
            <person name="Scheuring C.F."/>
            <person name="Smith B.M."/>
            <person name="Sobral B.W."/>
            <person name="Terry A."/>
            <person name="Torto-Alalibo T.A."/>
            <person name="Win J."/>
            <person name="Xu Z."/>
            <person name="Zhang H."/>
            <person name="Grigoriev I.V."/>
            <person name="Rokhsar D.S."/>
            <person name="Boore J.L."/>
        </authorList>
    </citation>
    <scope>NUCLEOTIDE SEQUENCE [LARGE SCALE GENOMIC DNA]</scope>
    <source>
        <strain evidence="2 3">P6497</strain>
    </source>
</reference>
<feature type="compositionally biased region" description="Polar residues" evidence="1">
    <location>
        <begin position="353"/>
        <end position="365"/>
    </location>
</feature>
<protein>
    <submittedName>
        <fullName evidence="2">Uncharacterized protein</fullName>
    </submittedName>
</protein>
<dbReference type="InParanoid" id="G4YKT3"/>